<evidence type="ECO:0000313" key="1">
    <source>
        <dbReference type="EMBL" id="KAJ6836615.1"/>
    </source>
</evidence>
<keyword evidence="2" id="KW-1185">Reference proteome</keyword>
<sequence length="52" mass="6247">MYLSYFLQTARFNLLTDKGNHIRSNPSPYLRRFRREYIHEAVDPFCSSIPQP</sequence>
<dbReference type="EMBL" id="JANAVB010011998">
    <property type="protein sequence ID" value="KAJ6836615.1"/>
    <property type="molecule type" value="Genomic_DNA"/>
</dbReference>
<gene>
    <name evidence="1" type="ORF">M6B38_325880</name>
</gene>
<dbReference type="AlphaFoldDB" id="A0AAX6H8A5"/>
<reference evidence="1" key="2">
    <citation type="submission" date="2023-04" db="EMBL/GenBank/DDBJ databases">
        <authorList>
            <person name="Bruccoleri R.E."/>
            <person name="Oakeley E.J."/>
            <person name="Faust A.-M."/>
            <person name="Dessus-Babus S."/>
            <person name="Altorfer M."/>
            <person name="Burckhardt D."/>
            <person name="Oertli M."/>
            <person name="Naumann U."/>
            <person name="Petersen F."/>
            <person name="Wong J."/>
        </authorList>
    </citation>
    <scope>NUCLEOTIDE SEQUENCE</scope>
    <source>
        <strain evidence="1">GSM-AAB239-AS_SAM_17_03QT</strain>
        <tissue evidence="1">Leaf</tissue>
    </source>
</reference>
<name>A0AAX6H8A5_IRIPA</name>
<evidence type="ECO:0000313" key="2">
    <source>
        <dbReference type="Proteomes" id="UP001140949"/>
    </source>
</evidence>
<dbReference type="Proteomes" id="UP001140949">
    <property type="component" value="Unassembled WGS sequence"/>
</dbReference>
<reference evidence="1" key="1">
    <citation type="journal article" date="2023" name="GigaByte">
        <title>Genome assembly of the bearded iris, Iris pallida Lam.</title>
        <authorList>
            <person name="Bruccoleri R.E."/>
            <person name="Oakeley E.J."/>
            <person name="Faust A.M.E."/>
            <person name="Altorfer M."/>
            <person name="Dessus-Babus S."/>
            <person name="Burckhardt D."/>
            <person name="Oertli M."/>
            <person name="Naumann U."/>
            <person name="Petersen F."/>
            <person name="Wong J."/>
        </authorList>
    </citation>
    <scope>NUCLEOTIDE SEQUENCE</scope>
    <source>
        <strain evidence="1">GSM-AAB239-AS_SAM_17_03QT</strain>
    </source>
</reference>
<accession>A0AAX6H8A5</accession>
<proteinExistence type="predicted"/>
<organism evidence="1 2">
    <name type="scientific">Iris pallida</name>
    <name type="common">Sweet iris</name>
    <dbReference type="NCBI Taxonomy" id="29817"/>
    <lineage>
        <taxon>Eukaryota</taxon>
        <taxon>Viridiplantae</taxon>
        <taxon>Streptophyta</taxon>
        <taxon>Embryophyta</taxon>
        <taxon>Tracheophyta</taxon>
        <taxon>Spermatophyta</taxon>
        <taxon>Magnoliopsida</taxon>
        <taxon>Liliopsida</taxon>
        <taxon>Asparagales</taxon>
        <taxon>Iridaceae</taxon>
        <taxon>Iridoideae</taxon>
        <taxon>Irideae</taxon>
        <taxon>Iris</taxon>
    </lineage>
</organism>
<comment type="caution">
    <text evidence="1">The sequence shown here is derived from an EMBL/GenBank/DDBJ whole genome shotgun (WGS) entry which is preliminary data.</text>
</comment>
<protein>
    <submittedName>
        <fullName evidence="1">Pollen-specific leucine-rich repeat extensin-like protein 3</fullName>
    </submittedName>
</protein>